<accession>A0A932M150</accession>
<evidence type="ECO:0000313" key="6">
    <source>
        <dbReference type="EMBL" id="MBI3015472.1"/>
    </source>
</evidence>
<keyword evidence="1" id="KW-0001">2Fe-2S</keyword>
<dbReference type="SUPFAM" id="SSF50022">
    <property type="entry name" value="ISP domain"/>
    <property type="match status" value="1"/>
</dbReference>
<evidence type="ECO:0000256" key="3">
    <source>
        <dbReference type="ARBA" id="ARBA00023004"/>
    </source>
</evidence>
<dbReference type="PANTHER" id="PTHR21496">
    <property type="entry name" value="FERREDOXIN-RELATED"/>
    <property type="match status" value="1"/>
</dbReference>
<dbReference type="GO" id="GO:0046872">
    <property type="term" value="F:metal ion binding"/>
    <property type="evidence" value="ECO:0007669"/>
    <property type="project" value="UniProtKB-KW"/>
</dbReference>
<evidence type="ECO:0000313" key="7">
    <source>
        <dbReference type="Proteomes" id="UP000741360"/>
    </source>
</evidence>
<dbReference type="InterPro" id="IPR036922">
    <property type="entry name" value="Rieske_2Fe-2S_sf"/>
</dbReference>
<dbReference type="Pfam" id="PF00355">
    <property type="entry name" value="Rieske"/>
    <property type="match status" value="1"/>
</dbReference>
<evidence type="ECO:0000256" key="4">
    <source>
        <dbReference type="ARBA" id="ARBA00023014"/>
    </source>
</evidence>
<dbReference type="PROSITE" id="PS51296">
    <property type="entry name" value="RIESKE"/>
    <property type="match status" value="1"/>
</dbReference>
<protein>
    <submittedName>
        <fullName evidence="6">Rieske 2Fe-2S domain-containing protein</fullName>
    </submittedName>
</protein>
<reference evidence="6" key="1">
    <citation type="submission" date="2020-07" db="EMBL/GenBank/DDBJ databases">
        <title>Huge and variable diversity of episymbiotic CPR bacteria and DPANN archaea in groundwater ecosystems.</title>
        <authorList>
            <person name="He C.Y."/>
            <person name="Keren R."/>
            <person name="Whittaker M."/>
            <person name="Farag I.F."/>
            <person name="Doudna J."/>
            <person name="Cate J.H.D."/>
            <person name="Banfield J.F."/>
        </authorList>
    </citation>
    <scope>NUCLEOTIDE SEQUENCE</scope>
    <source>
        <strain evidence="6">NC_groundwater_717_Ag_S-0.2um_59_8</strain>
    </source>
</reference>
<dbReference type="Gene3D" id="2.102.10.10">
    <property type="entry name" value="Rieske [2Fe-2S] iron-sulphur domain"/>
    <property type="match status" value="1"/>
</dbReference>
<dbReference type="Proteomes" id="UP000741360">
    <property type="component" value="Unassembled WGS sequence"/>
</dbReference>
<evidence type="ECO:0000259" key="5">
    <source>
        <dbReference type="PROSITE" id="PS51296"/>
    </source>
</evidence>
<keyword evidence="2" id="KW-0479">Metal-binding</keyword>
<dbReference type="AlphaFoldDB" id="A0A932M150"/>
<dbReference type="CDD" id="cd03467">
    <property type="entry name" value="Rieske"/>
    <property type="match status" value="1"/>
</dbReference>
<sequence length="120" mass="13604">MAKHRIARVEEIPAGERKLVEVEGKSIGVFNVRGEYHALENVCCHRGGPVCEGNLFGRLESEVMPDKRTREYYATEGDVIACPWHGWEYEIPSGECLADRTYKLRKFPVVVEEGALRVVL</sequence>
<keyword evidence="4" id="KW-0411">Iron-sulfur</keyword>
<name>A0A932M150_UNCTE</name>
<keyword evidence="3" id="KW-0408">Iron</keyword>
<dbReference type="GO" id="GO:0051537">
    <property type="term" value="F:2 iron, 2 sulfur cluster binding"/>
    <property type="evidence" value="ECO:0007669"/>
    <property type="project" value="UniProtKB-KW"/>
</dbReference>
<gene>
    <name evidence="6" type="ORF">HYY65_10515</name>
</gene>
<proteinExistence type="predicted"/>
<dbReference type="EMBL" id="JACPSX010000201">
    <property type="protein sequence ID" value="MBI3015472.1"/>
    <property type="molecule type" value="Genomic_DNA"/>
</dbReference>
<comment type="caution">
    <text evidence="6">The sequence shown here is derived from an EMBL/GenBank/DDBJ whole genome shotgun (WGS) entry which is preliminary data.</text>
</comment>
<feature type="domain" description="Rieske" evidence="5">
    <location>
        <begin position="3"/>
        <end position="118"/>
    </location>
</feature>
<organism evidence="6 7">
    <name type="scientific">Tectimicrobiota bacterium</name>
    <dbReference type="NCBI Taxonomy" id="2528274"/>
    <lineage>
        <taxon>Bacteria</taxon>
        <taxon>Pseudomonadati</taxon>
        <taxon>Nitrospinota/Tectimicrobiota group</taxon>
        <taxon>Candidatus Tectimicrobiota</taxon>
    </lineage>
</organism>
<dbReference type="PANTHER" id="PTHR21496:SF23">
    <property type="entry name" value="3-PHENYLPROPIONATE_CINNAMIC ACID DIOXYGENASE FERREDOXIN SUBUNIT"/>
    <property type="match status" value="1"/>
</dbReference>
<dbReference type="InterPro" id="IPR017941">
    <property type="entry name" value="Rieske_2Fe-2S"/>
</dbReference>
<evidence type="ECO:0000256" key="1">
    <source>
        <dbReference type="ARBA" id="ARBA00022714"/>
    </source>
</evidence>
<evidence type="ECO:0000256" key="2">
    <source>
        <dbReference type="ARBA" id="ARBA00022723"/>
    </source>
</evidence>